<evidence type="ECO:0000313" key="1">
    <source>
        <dbReference type="EMBL" id="KAJ3507227.1"/>
    </source>
</evidence>
<protein>
    <submittedName>
        <fullName evidence="1">Uncharacterized protein</fullName>
    </submittedName>
</protein>
<gene>
    <name evidence="1" type="ORF">NLJ89_g6424</name>
</gene>
<name>A0A9W8MWF0_9AGAR</name>
<organism evidence="1 2">
    <name type="scientific">Agrocybe chaxingu</name>
    <dbReference type="NCBI Taxonomy" id="84603"/>
    <lineage>
        <taxon>Eukaryota</taxon>
        <taxon>Fungi</taxon>
        <taxon>Dikarya</taxon>
        <taxon>Basidiomycota</taxon>
        <taxon>Agaricomycotina</taxon>
        <taxon>Agaricomycetes</taxon>
        <taxon>Agaricomycetidae</taxon>
        <taxon>Agaricales</taxon>
        <taxon>Agaricineae</taxon>
        <taxon>Strophariaceae</taxon>
        <taxon>Agrocybe</taxon>
    </lineage>
</organism>
<accession>A0A9W8MWF0</accession>
<dbReference type="Proteomes" id="UP001148786">
    <property type="component" value="Unassembled WGS sequence"/>
</dbReference>
<sequence length="349" mass="38815">MAAPVVDRKYDITEFILGDVPDRLKDTSLDEMEASLVDIAERFARISTDPIAGQIPSVGINFKDANASTLDLIGLTLHDLGACASPSSLPTATLLSTIKYNHPPRREVLETVENYWGDSLRVDPMIEDLPFQRTVYEADNPAVIEYFTSEAASVQGDEITHEEVPATQGEGPKKVYADRITCFTGTLDFTRVYFAQEKGKAMRKGLEEKKGNSYPETVDELLEEPIFKKLREEDDPFLMFVTESNDANLEQVLPSVLVKATLLADKFEKKQVTWCSTSGFDWMFGVLVTEGPTQARTAYRTEILSLDGLRGATSIFLSLAFWGMTPAQDILDAFSSMSNELIQRPGEQN</sequence>
<comment type="caution">
    <text evidence="1">The sequence shown here is derived from an EMBL/GenBank/DDBJ whole genome shotgun (WGS) entry which is preliminary data.</text>
</comment>
<keyword evidence="2" id="KW-1185">Reference proteome</keyword>
<dbReference type="EMBL" id="JANKHO010000681">
    <property type="protein sequence ID" value="KAJ3507227.1"/>
    <property type="molecule type" value="Genomic_DNA"/>
</dbReference>
<evidence type="ECO:0000313" key="2">
    <source>
        <dbReference type="Proteomes" id="UP001148786"/>
    </source>
</evidence>
<dbReference type="OrthoDB" id="10358256at2759"/>
<proteinExistence type="predicted"/>
<dbReference type="AlphaFoldDB" id="A0A9W8MWF0"/>
<reference evidence="1" key="1">
    <citation type="submission" date="2022-07" db="EMBL/GenBank/DDBJ databases">
        <title>Genome Sequence of Agrocybe chaxingu.</title>
        <authorList>
            <person name="Buettner E."/>
        </authorList>
    </citation>
    <scope>NUCLEOTIDE SEQUENCE</scope>
    <source>
        <strain evidence="1">MP-N11</strain>
    </source>
</reference>